<comment type="catalytic activity">
    <reaction evidence="19 20">
        <text>a quinol + 2 Fe(III)-[cytochrome c](out) = a quinone + 2 Fe(II)-[cytochrome c](out) + 2 H(+)(out)</text>
        <dbReference type="Rhea" id="RHEA:11484"/>
        <dbReference type="Rhea" id="RHEA-COMP:10350"/>
        <dbReference type="Rhea" id="RHEA-COMP:14399"/>
        <dbReference type="ChEBI" id="CHEBI:15378"/>
        <dbReference type="ChEBI" id="CHEBI:24646"/>
        <dbReference type="ChEBI" id="CHEBI:29033"/>
        <dbReference type="ChEBI" id="CHEBI:29034"/>
        <dbReference type="ChEBI" id="CHEBI:132124"/>
        <dbReference type="EC" id="7.1.1.8"/>
    </reaction>
</comment>
<comment type="cofactor">
    <cofactor evidence="20">
        <name>[2Fe-2S] cluster</name>
        <dbReference type="ChEBI" id="CHEBI:190135"/>
    </cofactor>
    <text evidence="20">Binds 1 [2Fe-2S] cluster per subunit.</text>
</comment>
<dbReference type="PROSITE" id="PS51296">
    <property type="entry name" value="RIESKE"/>
    <property type="match status" value="1"/>
</dbReference>
<comment type="subcellular location">
    <subcellularLocation>
        <location evidence="2">Cell membrane</location>
        <topology evidence="2">Single-pass membrane protein</topology>
    </subcellularLocation>
</comment>
<comment type="function">
    <text evidence="1">Component of the ubiquinol-cytochrome c reductase complex (complex III or cytochrome b-c1 complex), which is a respiratory chain that generates an electrochemical potential coupled to ATP synthesis.</text>
</comment>
<dbReference type="InterPro" id="IPR017941">
    <property type="entry name" value="Rieske_2Fe-2S"/>
</dbReference>
<evidence type="ECO:0000256" key="21">
    <source>
        <dbReference type="RuleBase" id="RU004497"/>
    </source>
</evidence>
<keyword evidence="15" id="KW-0408">Iron</keyword>
<dbReference type="PROSITE" id="PS51318">
    <property type="entry name" value="TAT"/>
    <property type="match status" value="1"/>
</dbReference>
<keyword evidence="9" id="KW-0812">Transmembrane</keyword>
<protein>
    <recommendedName>
        <fullName evidence="6 20">Ubiquinol-cytochrome c reductase iron-sulfur subunit</fullName>
        <ecNumber evidence="5 20">7.1.1.8</ecNumber>
    </recommendedName>
</protein>
<dbReference type="NCBIfam" id="TIGR01416">
    <property type="entry name" value="Rieske_proteo"/>
    <property type="match status" value="1"/>
</dbReference>
<feature type="compositionally biased region" description="Basic and acidic residues" evidence="22">
    <location>
        <begin position="89"/>
        <end position="100"/>
    </location>
</feature>
<proteinExistence type="inferred from homology"/>
<evidence type="ECO:0000256" key="17">
    <source>
        <dbReference type="ARBA" id="ARBA00023136"/>
    </source>
</evidence>
<evidence type="ECO:0000256" key="7">
    <source>
        <dbReference type="ARBA" id="ARBA00022448"/>
    </source>
</evidence>
<keyword evidence="25" id="KW-1185">Reference proteome</keyword>
<keyword evidence="7 20" id="KW-0813">Transport</keyword>
<evidence type="ECO:0000256" key="6">
    <source>
        <dbReference type="ARBA" id="ARBA00019816"/>
    </source>
</evidence>
<name>A0ABN1IVF4_9GAMM</name>
<dbReference type="Pfam" id="PF10399">
    <property type="entry name" value="UCR_Fe-S_N"/>
    <property type="match status" value="1"/>
</dbReference>
<dbReference type="InterPro" id="IPR006311">
    <property type="entry name" value="TAT_signal"/>
</dbReference>
<dbReference type="InterPro" id="IPR019470">
    <property type="entry name" value="Ubiq_cytC_Rdtase_Fe-S_su_TAT"/>
</dbReference>
<dbReference type="Gene3D" id="2.102.10.10">
    <property type="entry name" value="Rieske [2Fe-2S] iron-sulphur domain"/>
    <property type="match status" value="1"/>
</dbReference>
<dbReference type="InterPro" id="IPR006317">
    <property type="entry name" value="Ubiquinol_cyt_c_Rdtase_Fe-S-su"/>
</dbReference>
<keyword evidence="12" id="KW-1278">Translocase</keyword>
<organism evidence="24 25">
    <name type="scientific">Dokdonella soli</name>
    <dbReference type="NCBI Taxonomy" id="529810"/>
    <lineage>
        <taxon>Bacteria</taxon>
        <taxon>Pseudomonadati</taxon>
        <taxon>Pseudomonadota</taxon>
        <taxon>Gammaproteobacteria</taxon>
        <taxon>Lysobacterales</taxon>
        <taxon>Rhodanobacteraceae</taxon>
        <taxon>Dokdonella</taxon>
    </lineage>
</organism>
<feature type="region of interest" description="Disordered" evidence="22">
    <location>
        <begin position="89"/>
        <end position="108"/>
    </location>
</feature>
<dbReference type="RefSeq" id="WP_343793104.1">
    <property type="nucleotide sequence ID" value="NZ_BAAAEU010000024.1"/>
</dbReference>
<comment type="subunit">
    <text evidence="4 21">The main subunits of complex b-c1 are: cytochrome b, cytochrome c1 and the Rieske protein.</text>
</comment>
<keyword evidence="11" id="KW-0479">Metal-binding</keyword>
<dbReference type="InterPro" id="IPR005805">
    <property type="entry name" value="Rieske_Fe-S_prot_C"/>
</dbReference>
<evidence type="ECO:0000256" key="10">
    <source>
        <dbReference type="ARBA" id="ARBA00022714"/>
    </source>
</evidence>
<keyword evidence="17" id="KW-0472">Membrane</keyword>
<sequence length="201" mass="21744">MASDAVVDKGRRRFLTATTSVVGGAGVVLAAIPFVKSWEPSAAAKSAGAPVLADIGKIEPGQKVTFAWRGLPVFVVNRTKAQLDALAGEDSRLKDPKSENTDQQPEYAKNEYRSIKPEWLVVTGICTHLGCVPDFFPELKPEPFDPQWKGGFYCPCHKSRYDISGRVFDGVPAPANLAVPPYTFIDDTHIMIGVDPGKEAA</sequence>
<evidence type="ECO:0000256" key="4">
    <source>
        <dbReference type="ARBA" id="ARBA00011649"/>
    </source>
</evidence>
<accession>A0ABN1IVF4</accession>
<evidence type="ECO:0000256" key="2">
    <source>
        <dbReference type="ARBA" id="ARBA00004162"/>
    </source>
</evidence>
<evidence type="ECO:0000256" key="1">
    <source>
        <dbReference type="ARBA" id="ARBA00002444"/>
    </source>
</evidence>
<evidence type="ECO:0000256" key="11">
    <source>
        <dbReference type="ARBA" id="ARBA00022723"/>
    </source>
</evidence>
<comment type="caution">
    <text evidence="24">The sequence shown here is derived from an EMBL/GenBank/DDBJ whole genome shotgun (WGS) entry which is preliminary data.</text>
</comment>
<dbReference type="PANTHER" id="PTHR10134">
    <property type="entry name" value="CYTOCHROME B-C1 COMPLEX SUBUNIT RIESKE, MITOCHONDRIAL"/>
    <property type="match status" value="1"/>
</dbReference>
<comment type="similarity">
    <text evidence="3">Belongs to the Rieske iron-sulfur protein family.</text>
</comment>
<dbReference type="CDD" id="cd03470">
    <property type="entry name" value="Rieske_cytochrome_bc1"/>
    <property type="match status" value="1"/>
</dbReference>
<evidence type="ECO:0000256" key="13">
    <source>
        <dbReference type="ARBA" id="ARBA00022982"/>
    </source>
</evidence>
<evidence type="ECO:0000256" key="3">
    <source>
        <dbReference type="ARBA" id="ARBA00010651"/>
    </source>
</evidence>
<gene>
    <name evidence="24" type="primary">petA</name>
    <name evidence="24" type="ORF">GCM10009105_32840</name>
</gene>
<reference evidence="24 25" key="1">
    <citation type="journal article" date="2019" name="Int. J. Syst. Evol. Microbiol.">
        <title>The Global Catalogue of Microorganisms (GCM) 10K type strain sequencing project: providing services to taxonomists for standard genome sequencing and annotation.</title>
        <authorList>
            <consortium name="The Broad Institute Genomics Platform"/>
            <consortium name="The Broad Institute Genome Sequencing Center for Infectious Disease"/>
            <person name="Wu L."/>
            <person name="Ma J."/>
        </authorList>
    </citation>
    <scope>NUCLEOTIDE SEQUENCE [LARGE SCALE GENOMIC DNA]</scope>
    <source>
        <strain evidence="24 25">JCM 15421</strain>
    </source>
</reference>
<evidence type="ECO:0000256" key="9">
    <source>
        <dbReference type="ARBA" id="ARBA00022692"/>
    </source>
</evidence>
<keyword evidence="14" id="KW-1133">Transmembrane helix</keyword>
<evidence type="ECO:0000259" key="23">
    <source>
        <dbReference type="PROSITE" id="PS51296"/>
    </source>
</evidence>
<feature type="domain" description="Rieske" evidence="23">
    <location>
        <begin position="83"/>
        <end position="191"/>
    </location>
</feature>
<evidence type="ECO:0000256" key="16">
    <source>
        <dbReference type="ARBA" id="ARBA00023014"/>
    </source>
</evidence>
<keyword evidence="16" id="KW-0411">Iron-sulfur</keyword>
<dbReference type="Pfam" id="PF00355">
    <property type="entry name" value="Rieske"/>
    <property type="match status" value="1"/>
</dbReference>
<keyword evidence="8" id="KW-1003">Cell membrane</keyword>
<evidence type="ECO:0000313" key="24">
    <source>
        <dbReference type="EMBL" id="GAA0722015.1"/>
    </source>
</evidence>
<dbReference type="Gene3D" id="1.20.5.510">
    <property type="entry name" value="Single helix bin"/>
    <property type="match status" value="1"/>
</dbReference>
<dbReference type="Proteomes" id="UP001501523">
    <property type="component" value="Unassembled WGS sequence"/>
</dbReference>
<dbReference type="PRINTS" id="PR00162">
    <property type="entry name" value="RIESKE"/>
</dbReference>
<evidence type="ECO:0000256" key="19">
    <source>
        <dbReference type="ARBA" id="ARBA00029351"/>
    </source>
</evidence>
<evidence type="ECO:0000256" key="5">
    <source>
        <dbReference type="ARBA" id="ARBA00012951"/>
    </source>
</evidence>
<keyword evidence="10" id="KW-0001">2Fe-2S</keyword>
<keyword evidence="18" id="KW-1015">Disulfide bond</keyword>
<evidence type="ECO:0000313" key="25">
    <source>
        <dbReference type="Proteomes" id="UP001501523"/>
    </source>
</evidence>
<evidence type="ECO:0000256" key="8">
    <source>
        <dbReference type="ARBA" id="ARBA00022475"/>
    </source>
</evidence>
<comment type="miscellaneous">
    <text evidence="20">The Rieske protein is a high potential 2Fe-2S protein.</text>
</comment>
<evidence type="ECO:0000256" key="20">
    <source>
        <dbReference type="RuleBase" id="RU004494"/>
    </source>
</evidence>
<evidence type="ECO:0000256" key="22">
    <source>
        <dbReference type="SAM" id="MobiDB-lite"/>
    </source>
</evidence>
<keyword evidence="13 20" id="KW-0249">Electron transport</keyword>
<evidence type="ECO:0000256" key="15">
    <source>
        <dbReference type="ARBA" id="ARBA00023004"/>
    </source>
</evidence>
<evidence type="ECO:0000256" key="18">
    <source>
        <dbReference type="ARBA" id="ARBA00023157"/>
    </source>
</evidence>
<evidence type="ECO:0000256" key="12">
    <source>
        <dbReference type="ARBA" id="ARBA00022967"/>
    </source>
</evidence>
<dbReference type="InterPro" id="IPR036922">
    <property type="entry name" value="Rieske_2Fe-2S_sf"/>
</dbReference>
<dbReference type="InterPro" id="IPR014349">
    <property type="entry name" value="Rieske_Fe-S_prot"/>
</dbReference>
<dbReference type="SUPFAM" id="SSF50022">
    <property type="entry name" value="ISP domain"/>
    <property type="match status" value="1"/>
</dbReference>
<dbReference type="EMBL" id="BAAAEU010000024">
    <property type="protein sequence ID" value="GAA0722015.1"/>
    <property type="molecule type" value="Genomic_DNA"/>
</dbReference>
<dbReference type="EC" id="7.1.1.8" evidence="5 20"/>
<evidence type="ECO:0000256" key="14">
    <source>
        <dbReference type="ARBA" id="ARBA00022989"/>
    </source>
</evidence>